<keyword evidence="3" id="KW-0949">S-adenosyl-L-methionine</keyword>
<reference evidence="5 6" key="1">
    <citation type="journal article" date="2013" name="ISME J.">
        <title>Comparative genomics of pathogenic lineages of Vibrio nigripulchritudo identifies virulence-associated traits.</title>
        <authorList>
            <person name="Goudenege D."/>
            <person name="Labreuche Y."/>
            <person name="Krin E."/>
            <person name="Ansquer D."/>
            <person name="Mangenot S."/>
            <person name="Calteau A."/>
            <person name="Medigue C."/>
            <person name="Mazel D."/>
            <person name="Polz M.F."/>
            <person name="Le Roux F."/>
        </authorList>
    </citation>
    <scope>NUCLEOTIDE SEQUENCE [LARGE SCALE GENOMIC DNA]</scope>
    <source>
        <strain evidence="5 6">SOn1</strain>
    </source>
</reference>
<dbReference type="GO" id="GO:0008168">
    <property type="term" value="F:methyltransferase activity"/>
    <property type="evidence" value="ECO:0007669"/>
    <property type="project" value="UniProtKB-KW"/>
</dbReference>
<proteinExistence type="predicted"/>
<evidence type="ECO:0000259" key="4">
    <source>
        <dbReference type="Pfam" id="PF13649"/>
    </source>
</evidence>
<dbReference type="GO" id="GO:0032259">
    <property type="term" value="P:methylation"/>
    <property type="evidence" value="ECO:0007669"/>
    <property type="project" value="UniProtKB-KW"/>
</dbReference>
<sequence length="212" mass="23418">MSEFDEVNGMNAVKGTKGYESGVDLFAQASLNLEFEVINRDFLPFLPSAGSRVLDAGCGVGQNAAALAKLGYQVVAVEPLKEFLNIAKATHNENNIHWIEGSLPCLNELQNAHQSFDFILLDGVWHHLNRDERSTCIQRLSDLLSKGGVCAISLRNGPAGMGQHVFPTSDEELLQYAEEFDLQVVLHLQNQPSKIPNKADVIWSRMALKKRS</sequence>
<dbReference type="AlphaFoldDB" id="A0AAV2VPP8"/>
<dbReference type="Pfam" id="PF13649">
    <property type="entry name" value="Methyltransf_25"/>
    <property type="match status" value="1"/>
</dbReference>
<name>A0AAV2VPP8_9VIBR</name>
<dbReference type="SUPFAM" id="SSF53335">
    <property type="entry name" value="S-adenosyl-L-methionine-dependent methyltransferases"/>
    <property type="match status" value="1"/>
</dbReference>
<keyword evidence="2" id="KW-0808">Transferase</keyword>
<evidence type="ECO:0000313" key="5">
    <source>
        <dbReference type="EMBL" id="CCO46401.1"/>
    </source>
</evidence>
<dbReference type="InterPro" id="IPR029063">
    <property type="entry name" value="SAM-dependent_MTases_sf"/>
</dbReference>
<feature type="domain" description="Methyltransferase" evidence="4">
    <location>
        <begin position="53"/>
        <end position="148"/>
    </location>
</feature>
<evidence type="ECO:0000256" key="2">
    <source>
        <dbReference type="ARBA" id="ARBA00022679"/>
    </source>
</evidence>
<dbReference type="InterPro" id="IPR041698">
    <property type="entry name" value="Methyltransf_25"/>
</dbReference>
<dbReference type="Gene3D" id="3.40.50.150">
    <property type="entry name" value="Vaccinia Virus protein VP39"/>
    <property type="match status" value="1"/>
</dbReference>
<organism evidence="5 6">
    <name type="scientific">Vibrio nigripulchritudo SOn1</name>
    <dbReference type="NCBI Taxonomy" id="1238450"/>
    <lineage>
        <taxon>Bacteria</taxon>
        <taxon>Pseudomonadati</taxon>
        <taxon>Pseudomonadota</taxon>
        <taxon>Gammaproteobacteria</taxon>
        <taxon>Vibrionales</taxon>
        <taxon>Vibrionaceae</taxon>
        <taxon>Vibrio</taxon>
    </lineage>
</organism>
<accession>A0AAV2VPP8</accession>
<dbReference type="Proteomes" id="UP000018211">
    <property type="component" value="Unassembled WGS sequence"/>
</dbReference>
<protein>
    <submittedName>
        <fullName evidence="5">S-adenosyl-L-methionine-dependent methyltransferase</fullName>
    </submittedName>
</protein>
<dbReference type="CDD" id="cd02440">
    <property type="entry name" value="AdoMet_MTases"/>
    <property type="match status" value="1"/>
</dbReference>
<dbReference type="PANTHER" id="PTHR43464:SF19">
    <property type="entry name" value="UBIQUINONE BIOSYNTHESIS O-METHYLTRANSFERASE, MITOCHONDRIAL"/>
    <property type="match status" value="1"/>
</dbReference>
<comment type="caution">
    <text evidence="5">The sequence shown here is derived from an EMBL/GenBank/DDBJ whole genome shotgun (WGS) entry which is preliminary data.</text>
</comment>
<dbReference type="PANTHER" id="PTHR43464">
    <property type="entry name" value="METHYLTRANSFERASE"/>
    <property type="match status" value="1"/>
</dbReference>
<evidence type="ECO:0000313" key="6">
    <source>
        <dbReference type="Proteomes" id="UP000018211"/>
    </source>
</evidence>
<evidence type="ECO:0000256" key="1">
    <source>
        <dbReference type="ARBA" id="ARBA00022603"/>
    </source>
</evidence>
<gene>
    <name evidence="5" type="ORF">VIBNISOn1_1760021</name>
</gene>
<dbReference type="EMBL" id="CAOF01000086">
    <property type="protein sequence ID" value="CCO46401.1"/>
    <property type="molecule type" value="Genomic_DNA"/>
</dbReference>
<evidence type="ECO:0000256" key="3">
    <source>
        <dbReference type="ARBA" id="ARBA00022691"/>
    </source>
</evidence>
<keyword evidence="1 5" id="KW-0489">Methyltransferase</keyword>